<feature type="transmembrane region" description="Helical" evidence="8">
    <location>
        <begin position="40"/>
        <end position="67"/>
    </location>
</feature>
<feature type="transmembrane region" description="Helical" evidence="8">
    <location>
        <begin position="436"/>
        <end position="456"/>
    </location>
</feature>
<gene>
    <name evidence="10" type="ORF">GCM10011401_23070</name>
</gene>
<evidence type="ECO:0000256" key="4">
    <source>
        <dbReference type="ARBA" id="ARBA00022692"/>
    </source>
</evidence>
<evidence type="ECO:0000313" key="10">
    <source>
        <dbReference type="EMBL" id="GGE75213.1"/>
    </source>
</evidence>
<feature type="region of interest" description="Disordered" evidence="7">
    <location>
        <begin position="1"/>
        <end position="31"/>
    </location>
</feature>
<feature type="transmembrane region" description="Helical" evidence="8">
    <location>
        <begin position="228"/>
        <end position="251"/>
    </location>
</feature>
<comment type="subcellular location">
    <subcellularLocation>
        <location evidence="1">Cell membrane</location>
        <topology evidence="1">Multi-pass membrane protein</topology>
    </subcellularLocation>
</comment>
<dbReference type="InterPro" id="IPR020846">
    <property type="entry name" value="MFS_dom"/>
</dbReference>
<keyword evidence="5 8" id="KW-1133">Transmembrane helix</keyword>
<dbReference type="InterPro" id="IPR011701">
    <property type="entry name" value="MFS"/>
</dbReference>
<reference evidence="10" key="2">
    <citation type="submission" date="2020-09" db="EMBL/GenBank/DDBJ databases">
        <authorList>
            <person name="Sun Q."/>
            <person name="Zhou Y."/>
        </authorList>
    </citation>
    <scope>NUCLEOTIDE SEQUENCE</scope>
    <source>
        <strain evidence="10">CGMCC 1.15388</strain>
    </source>
</reference>
<feature type="transmembrane region" description="Helical" evidence="8">
    <location>
        <begin position="257"/>
        <end position="275"/>
    </location>
</feature>
<dbReference type="Gene3D" id="1.20.1250.20">
    <property type="entry name" value="MFS general substrate transporter like domains"/>
    <property type="match status" value="1"/>
</dbReference>
<evidence type="ECO:0000256" key="5">
    <source>
        <dbReference type="ARBA" id="ARBA00022989"/>
    </source>
</evidence>
<keyword evidence="3" id="KW-1003">Cell membrane</keyword>
<dbReference type="EMBL" id="BMIS01000012">
    <property type="protein sequence ID" value="GGE75213.1"/>
    <property type="molecule type" value="Genomic_DNA"/>
</dbReference>
<evidence type="ECO:0000256" key="3">
    <source>
        <dbReference type="ARBA" id="ARBA00022475"/>
    </source>
</evidence>
<evidence type="ECO:0000256" key="8">
    <source>
        <dbReference type="SAM" id="Phobius"/>
    </source>
</evidence>
<evidence type="ECO:0000256" key="6">
    <source>
        <dbReference type="ARBA" id="ARBA00023136"/>
    </source>
</evidence>
<reference evidence="10" key="1">
    <citation type="journal article" date="2014" name="Int. J. Syst. Evol. Microbiol.">
        <title>Complete genome sequence of Corynebacterium casei LMG S-19264T (=DSM 44701T), isolated from a smear-ripened cheese.</title>
        <authorList>
            <consortium name="US DOE Joint Genome Institute (JGI-PGF)"/>
            <person name="Walter F."/>
            <person name="Albersmeier A."/>
            <person name="Kalinowski J."/>
            <person name="Ruckert C."/>
        </authorList>
    </citation>
    <scope>NUCLEOTIDE SEQUENCE</scope>
    <source>
        <strain evidence="10">CGMCC 1.15388</strain>
    </source>
</reference>
<name>A0A917AV03_9MICC</name>
<dbReference type="PANTHER" id="PTHR42718">
    <property type="entry name" value="MAJOR FACILITATOR SUPERFAMILY MULTIDRUG TRANSPORTER MFSC"/>
    <property type="match status" value="1"/>
</dbReference>
<comment type="caution">
    <text evidence="10">The sequence shown here is derived from an EMBL/GenBank/DDBJ whole genome shotgun (WGS) entry which is preliminary data.</text>
</comment>
<feature type="transmembrane region" description="Helical" evidence="8">
    <location>
        <begin position="296"/>
        <end position="320"/>
    </location>
</feature>
<feature type="domain" description="Major facilitator superfamily (MFS) profile" evidence="9">
    <location>
        <begin position="42"/>
        <end position="520"/>
    </location>
</feature>
<feature type="transmembrane region" description="Helical" evidence="8">
    <location>
        <begin position="362"/>
        <end position="386"/>
    </location>
</feature>
<proteinExistence type="predicted"/>
<keyword evidence="11" id="KW-1185">Reference proteome</keyword>
<keyword evidence="2" id="KW-0813">Transport</keyword>
<feature type="transmembrane region" description="Helical" evidence="8">
    <location>
        <begin position="493"/>
        <end position="516"/>
    </location>
</feature>
<keyword evidence="6 8" id="KW-0472">Membrane</keyword>
<dbReference type="GO" id="GO:0005886">
    <property type="term" value="C:plasma membrane"/>
    <property type="evidence" value="ECO:0007669"/>
    <property type="project" value="UniProtKB-SubCell"/>
</dbReference>
<evidence type="ECO:0000256" key="2">
    <source>
        <dbReference type="ARBA" id="ARBA00022448"/>
    </source>
</evidence>
<protein>
    <submittedName>
        <fullName evidence="10">MFS transporter</fullName>
    </submittedName>
</protein>
<dbReference type="InterPro" id="IPR036259">
    <property type="entry name" value="MFS_trans_sf"/>
</dbReference>
<dbReference type="Proteomes" id="UP000633136">
    <property type="component" value="Unassembled WGS sequence"/>
</dbReference>
<evidence type="ECO:0000259" key="9">
    <source>
        <dbReference type="PROSITE" id="PS50850"/>
    </source>
</evidence>
<keyword evidence="4 8" id="KW-0812">Transmembrane</keyword>
<dbReference type="PROSITE" id="PS50850">
    <property type="entry name" value="MFS"/>
    <property type="match status" value="1"/>
</dbReference>
<feature type="transmembrane region" description="Helical" evidence="8">
    <location>
        <begin position="108"/>
        <end position="127"/>
    </location>
</feature>
<feature type="transmembrane region" description="Helical" evidence="8">
    <location>
        <begin position="392"/>
        <end position="415"/>
    </location>
</feature>
<organism evidence="10 11">
    <name type="scientific">Nesterenkonia cremea</name>
    <dbReference type="NCBI Taxonomy" id="1882340"/>
    <lineage>
        <taxon>Bacteria</taxon>
        <taxon>Bacillati</taxon>
        <taxon>Actinomycetota</taxon>
        <taxon>Actinomycetes</taxon>
        <taxon>Micrococcales</taxon>
        <taxon>Micrococcaceae</taxon>
        <taxon>Nesterenkonia</taxon>
    </lineage>
</organism>
<feature type="transmembrane region" description="Helical" evidence="8">
    <location>
        <begin position="79"/>
        <end position="96"/>
    </location>
</feature>
<dbReference type="AlphaFoldDB" id="A0A917AV03"/>
<sequence>MSTFSEYPSGPLSGQMPVVSAPDADPRLSRTPELSRGRRWTVLALVSTGLLLISLDMTILYTALPVLTSDLGASASQQLWILNIYPLFMAGLLPGSGALGDRFGHKRIFQVGLVIFGAASTWAAFSTAPESLIGARGLLAVGGALMLPATLALIRITFSQVRERNIAIAVWAGTFTLGMALGPIVSGTLLEFFWWGSVFLVNVPIVLAASVLMALLGPANLADPARRWDALSSAQALVGLAAAVLAIKTWAEAPLNWTLAVVSTVVAVVVLSLFSRRQLRLARSTEPLVDFAMFRNAGFSGGFIGAGLTTFLTAGVQLVITQRFQLMEGFTPLQAGLLVTAVAVGSVPFTLLGGALLHRLGLLLLIGGGMGLAAVGATGAVLGALADSLPGLAAALVVMGAGMGCSVSVASTAIMGNVPPHRAGMAASTEEVSYEFGNLLGVALLGGLLTLVYTRMLVLPEGAGEWASASPSGALSSGDEAVTAAAAAAFDDAYLVVLVAVAVVTALGAAGVSWILRRYTPGTESQEYPDNH</sequence>
<feature type="transmembrane region" description="Helical" evidence="8">
    <location>
        <begin position="332"/>
        <end position="355"/>
    </location>
</feature>
<dbReference type="GO" id="GO:0022857">
    <property type="term" value="F:transmembrane transporter activity"/>
    <property type="evidence" value="ECO:0007669"/>
    <property type="project" value="InterPro"/>
</dbReference>
<accession>A0A917AV03</accession>
<dbReference type="Gene3D" id="1.20.1720.10">
    <property type="entry name" value="Multidrug resistance protein D"/>
    <property type="match status" value="1"/>
</dbReference>
<feature type="transmembrane region" description="Helical" evidence="8">
    <location>
        <begin position="133"/>
        <end position="154"/>
    </location>
</feature>
<dbReference type="PANTHER" id="PTHR42718:SF47">
    <property type="entry name" value="METHYL VIOLOGEN RESISTANCE PROTEIN SMVA"/>
    <property type="match status" value="1"/>
</dbReference>
<evidence type="ECO:0000313" key="11">
    <source>
        <dbReference type="Proteomes" id="UP000633136"/>
    </source>
</evidence>
<dbReference type="CDD" id="cd17321">
    <property type="entry name" value="MFS_MMR_MDR_like"/>
    <property type="match status" value="1"/>
</dbReference>
<evidence type="ECO:0000256" key="7">
    <source>
        <dbReference type="SAM" id="MobiDB-lite"/>
    </source>
</evidence>
<dbReference type="Pfam" id="PF07690">
    <property type="entry name" value="MFS_1"/>
    <property type="match status" value="2"/>
</dbReference>
<feature type="transmembrane region" description="Helical" evidence="8">
    <location>
        <begin position="192"/>
        <end position="216"/>
    </location>
</feature>
<feature type="transmembrane region" description="Helical" evidence="8">
    <location>
        <begin position="166"/>
        <end position="186"/>
    </location>
</feature>
<dbReference type="SUPFAM" id="SSF103473">
    <property type="entry name" value="MFS general substrate transporter"/>
    <property type="match status" value="1"/>
</dbReference>
<evidence type="ECO:0000256" key="1">
    <source>
        <dbReference type="ARBA" id="ARBA00004651"/>
    </source>
</evidence>